<gene>
    <name evidence="1" type="ORF">SAMEA3538780_00427</name>
</gene>
<comment type="caution">
    <text evidence="1">The sequence shown here is derived from an EMBL/GenBank/DDBJ whole genome shotgun (WGS) entry which is preliminary data.</text>
</comment>
<dbReference type="RefSeq" id="WP_181942919.1">
    <property type="nucleotide sequence ID" value="NZ_UJZG01000001.1"/>
</dbReference>
<proteinExistence type="predicted"/>
<dbReference type="Proteomes" id="UP000257712">
    <property type="component" value="Unassembled WGS sequence"/>
</dbReference>
<dbReference type="AlphaFoldDB" id="A0A8B4TLR7"/>
<accession>A0A8B4TLR7</accession>
<reference evidence="1 2" key="1">
    <citation type="submission" date="2018-08" db="EMBL/GenBank/DDBJ databases">
        <authorList>
            <consortium name="Pathogen Informatics"/>
        </authorList>
    </citation>
    <scope>NUCLEOTIDE SEQUENCE [LARGE SCALE GENOMIC DNA]</scope>
    <source>
        <strain evidence="1 2">EuSCAPE_IT371</strain>
    </source>
</reference>
<organism evidence="1 2">
    <name type="scientific">Klebsiella quasivariicola</name>
    <dbReference type="NCBI Taxonomy" id="2026240"/>
    <lineage>
        <taxon>Bacteria</taxon>
        <taxon>Pseudomonadati</taxon>
        <taxon>Pseudomonadota</taxon>
        <taxon>Gammaproteobacteria</taxon>
        <taxon>Enterobacterales</taxon>
        <taxon>Enterobacteriaceae</taxon>
        <taxon>Klebsiella/Raoultella group</taxon>
        <taxon>Klebsiella</taxon>
        <taxon>Klebsiella pneumoniae complex</taxon>
    </lineage>
</organism>
<evidence type="ECO:0000313" key="1">
    <source>
        <dbReference type="EMBL" id="SXD86827.1"/>
    </source>
</evidence>
<sequence length="54" mass="6266">MTKQLKDEMLAYVSAYQQKLALQLTSCDLDKLETTRHHYNAIGKLINNINNNKE</sequence>
<name>A0A8B4TLR7_9ENTR</name>
<evidence type="ECO:0000313" key="2">
    <source>
        <dbReference type="Proteomes" id="UP000257712"/>
    </source>
</evidence>
<protein>
    <submittedName>
        <fullName evidence="1">Uncharacterized protein</fullName>
    </submittedName>
</protein>
<dbReference type="EMBL" id="UJZG01000001">
    <property type="protein sequence ID" value="SXD86827.1"/>
    <property type="molecule type" value="Genomic_DNA"/>
</dbReference>